<reference evidence="1" key="1">
    <citation type="submission" date="2011-10" db="EMBL/GenBank/DDBJ databases">
        <title>Provirophages and transpovirons: unique mobilome of giant viruses.</title>
        <authorList>
            <person name="Desnues C."/>
            <person name="LaScola B."/>
            <person name="Yutin N."/>
            <person name="Fournous G."/>
            <person name="Koonin E."/>
            <person name="Raoult D."/>
        </authorList>
    </citation>
    <scope>NUCLEOTIDE SEQUENCE</scope>
    <source>
        <strain evidence="1">Mv13-mv</strain>
    </source>
</reference>
<organism evidence="1">
    <name type="scientific">Moumouvirus sp. 'Monve'</name>
    <dbReference type="NCBI Taxonomy" id="1128131"/>
    <lineage>
        <taxon>Viruses</taxon>
        <taxon>Varidnaviria</taxon>
        <taxon>Bamfordvirae</taxon>
        <taxon>Nucleocytoviricota</taxon>
        <taxon>Megaviricetes</taxon>
        <taxon>Imitervirales</taxon>
        <taxon>Mimiviridae</taxon>
        <taxon>Megamimivirinae</taxon>
        <taxon>Moumouvirus</taxon>
    </lineage>
</organism>
<sequence length="84" mass="9939">MTSRYSYTNFTGNPYTYYYGVPYDVNIDERQRLLHNNNNHNRTIIRSNQNACPSVIQARNDPRINAWSTNVRKDNLYANYANKC</sequence>
<evidence type="ECO:0000313" key="1">
    <source>
        <dbReference type="EMBL" id="AEX62515.1"/>
    </source>
</evidence>
<protein>
    <submittedName>
        <fullName evidence="1">Uncharacterized protein</fullName>
    </submittedName>
</protein>
<dbReference type="EMBL" id="JN885997">
    <property type="protein sequence ID" value="AEX62515.1"/>
    <property type="molecule type" value="Genomic_DNA"/>
</dbReference>
<proteinExistence type="predicted"/>
<name>H2EDP2_9VIRU</name>
<gene>
    <name evidence="1" type="ORF">mv_L310</name>
</gene>
<accession>H2EDP2</accession>